<sequence>LINYKNNCFMNYVLQCLLASKPFMYNIHDCEHFKPCEAHSAGFCTVCILVNLFMSLVNYTSQALYVYEFVRHITLFSSSFSLFKQEDAHEFLFGVLNLLEMKFDDLKIPFGCKPYLPINPSRYFFLCLTSSFLSCSNCLYTSSQSETCYGLSLGITTKMSLTSMLSFFTKAEDLSNVSCDDCNQRVKVERKLLM</sequence>
<organism evidence="2 3">
    <name type="scientific">Cephalotus follicularis</name>
    <name type="common">Albany pitcher plant</name>
    <dbReference type="NCBI Taxonomy" id="3775"/>
    <lineage>
        <taxon>Eukaryota</taxon>
        <taxon>Viridiplantae</taxon>
        <taxon>Streptophyta</taxon>
        <taxon>Embryophyta</taxon>
        <taxon>Tracheophyta</taxon>
        <taxon>Spermatophyta</taxon>
        <taxon>Magnoliopsida</taxon>
        <taxon>eudicotyledons</taxon>
        <taxon>Gunneridae</taxon>
        <taxon>Pentapetalae</taxon>
        <taxon>rosids</taxon>
        <taxon>fabids</taxon>
        <taxon>Oxalidales</taxon>
        <taxon>Cephalotaceae</taxon>
        <taxon>Cephalotus</taxon>
    </lineage>
</organism>
<dbReference type="Proteomes" id="UP000187406">
    <property type="component" value="Unassembled WGS sequence"/>
</dbReference>
<dbReference type="PANTHER" id="PTHR24006">
    <property type="entry name" value="UBIQUITIN CARBOXYL-TERMINAL HYDROLASE"/>
    <property type="match status" value="1"/>
</dbReference>
<dbReference type="Pfam" id="PF00443">
    <property type="entry name" value="UCH"/>
    <property type="match status" value="1"/>
</dbReference>
<evidence type="ECO:0000313" key="2">
    <source>
        <dbReference type="EMBL" id="GAV63487.1"/>
    </source>
</evidence>
<proteinExistence type="predicted"/>
<dbReference type="GO" id="GO:0005829">
    <property type="term" value="C:cytosol"/>
    <property type="evidence" value="ECO:0007669"/>
    <property type="project" value="TreeGrafter"/>
</dbReference>
<dbReference type="STRING" id="3775.A0A1Q3B648"/>
<dbReference type="InterPro" id="IPR001394">
    <property type="entry name" value="Peptidase_C19_UCH"/>
</dbReference>
<name>A0A1Q3B648_CEPFO</name>
<gene>
    <name evidence="2" type="ORF">CFOL_v3_07005</name>
</gene>
<keyword evidence="3" id="KW-1185">Reference proteome</keyword>
<dbReference type="PANTHER" id="PTHR24006:SF747">
    <property type="entry name" value="UBIQUITIN CARBOXYL-TERMINAL HYDROLASE 20"/>
    <property type="match status" value="1"/>
</dbReference>
<dbReference type="SUPFAM" id="SSF54001">
    <property type="entry name" value="Cysteine proteinases"/>
    <property type="match status" value="1"/>
</dbReference>
<dbReference type="InterPro" id="IPR038765">
    <property type="entry name" value="Papain-like_cys_pep_sf"/>
</dbReference>
<dbReference type="PROSITE" id="PS50235">
    <property type="entry name" value="USP_3"/>
    <property type="match status" value="1"/>
</dbReference>
<dbReference type="OrthoDB" id="289038at2759"/>
<dbReference type="EMBL" id="BDDD01000308">
    <property type="protein sequence ID" value="GAV63487.1"/>
    <property type="molecule type" value="Genomic_DNA"/>
</dbReference>
<protein>
    <submittedName>
        <fullName evidence="2">UCH domain-containing protein</fullName>
    </submittedName>
</protein>
<dbReference type="InterPro" id="IPR028889">
    <property type="entry name" value="USP"/>
</dbReference>
<dbReference type="AlphaFoldDB" id="A0A1Q3B648"/>
<reference evidence="3" key="1">
    <citation type="submission" date="2016-04" db="EMBL/GenBank/DDBJ databases">
        <title>Cephalotus genome sequencing.</title>
        <authorList>
            <person name="Fukushima K."/>
            <person name="Hasebe M."/>
            <person name="Fang X."/>
        </authorList>
    </citation>
    <scope>NUCLEOTIDE SEQUENCE [LARGE SCALE GENOMIC DNA]</scope>
    <source>
        <strain evidence="3">cv. St1</strain>
    </source>
</reference>
<dbReference type="GO" id="GO:0016579">
    <property type="term" value="P:protein deubiquitination"/>
    <property type="evidence" value="ECO:0007669"/>
    <property type="project" value="InterPro"/>
</dbReference>
<dbReference type="Gene3D" id="3.90.70.10">
    <property type="entry name" value="Cysteine proteinases"/>
    <property type="match status" value="1"/>
</dbReference>
<dbReference type="InterPro" id="IPR050164">
    <property type="entry name" value="Peptidase_C19"/>
</dbReference>
<dbReference type="InParanoid" id="A0A1Q3B648"/>
<dbReference type="GO" id="GO:0004843">
    <property type="term" value="F:cysteine-type deubiquitinase activity"/>
    <property type="evidence" value="ECO:0007669"/>
    <property type="project" value="InterPro"/>
</dbReference>
<accession>A0A1Q3B648</accession>
<dbReference type="GO" id="GO:0005634">
    <property type="term" value="C:nucleus"/>
    <property type="evidence" value="ECO:0007669"/>
    <property type="project" value="TreeGrafter"/>
</dbReference>
<feature type="non-terminal residue" evidence="2">
    <location>
        <position position="1"/>
    </location>
</feature>
<evidence type="ECO:0000259" key="1">
    <source>
        <dbReference type="PROSITE" id="PS50235"/>
    </source>
</evidence>
<feature type="domain" description="USP" evidence="1">
    <location>
        <begin position="1"/>
        <end position="194"/>
    </location>
</feature>
<evidence type="ECO:0000313" key="3">
    <source>
        <dbReference type="Proteomes" id="UP000187406"/>
    </source>
</evidence>
<comment type="caution">
    <text evidence="2">The sequence shown here is derived from an EMBL/GenBank/DDBJ whole genome shotgun (WGS) entry which is preliminary data.</text>
</comment>